<protein>
    <submittedName>
        <fullName evidence="2">Uncharacterized protein</fullName>
    </submittedName>
</protein>
<keyword evidence="3" id="KW-1185">Reference proteome</keyword>
<feature type="compositionally biased region" description="Polar residues" evidence="1">
    <location>
        <begin position="162"/>
        <end position="180"/>
    </location>
</feature>
<gene>
    <name evidence="2" type="ORF">Pyn_28058</name>
</gene>
<name>A0A314UIG5_PRUYE</name>
<evidence type="ECO:0000313" key="2">
    <source>
        <dbReference type="EMBL" id="PQM37081.1"/>
    </source>
</evidence>
<feature type="region of interest" description="Disordered" evidence="1">
    <location>
        <begin position="162"/>
        <end position="205"/>
    </location>
</feature>
<proteinExistence type="predicted"/>
<sequence length="205" mass="22873">MKWTAAVEVLEKTKLQLRALMYNKVMVDSLCRKGMYLESHQDMLKKATKTHKVTVNKSKPRYFNPAKFHPPQEIVQPTITTGFRGDTFITPNAPRIPIASQIATRPVVTPSLQARTSMLQTAPKSNMSRPRGVTFITPNLTSTITVPTSLQAKPLMPQAASYSHMSRPSMHTTPQSSFRTSKPWKPPGKVACTKKATTSSQKKHI</sequence>
<dbReference type="EMBL" id="PJQY01003488">
    <property type="protein sequence ID" value="PQM37081.1"/>
    <property type="molecule type" value="Genomic_DNA"/>
</dbReference>
<dbReference type="AlphaFoldDB" id="A0A314UIG5"/>
<comment type="caution">
    <text evidence="2">The sequence shown here is derived from an EMBL/GenBank/DDBJ whole genome shotgun (WGS) entry which is preliminary data.</text>
</comment>
<organism evidence="2 3">
    <name type="scientific">Prunus yedoensis var. nudiflora</name>
    <dbReference type="NCBI Taxonomy" id="2094558"/>
    <lineage>
        <taxon>Eukaryota</taxon>
        <taxon>Viridiplantae</taxon>
        <taxon>Streptophyta</taxon>
        <taxon>Embryophyta</taxon>
        <taxon>Tracheophyta</taxon>
        <taxon>Spermatophyta</taxon>
        <taxon>Magnoliopsida</taxon>
        <taxon>eudicotyledons</taxon>
        <taxon>Gunneridae</taxon>
        <taxon>Pentapetalae</taxon>
        <taxon>rosids</taxon>
        <taxon>fabids</taxon>
        <taxon>Rosales</taxon>
        <taxon>Rosaceae</taxon>
        <taxon>Amygdaloideae</taxon>
        <taxon>Amygdaleae</taxon>
        <taxon>Prunus</taxon>
    </lineage>
</organism>
<dbReference type="Proteomes" id="UP000250321">
    <property type="component" value="Unassembled WGS sequence"/>
</dbReference>
<accession>A0A314UIG5</accession>
<evidence type="ECO:0000313" key="3">
    <source>
        <dbReference type="Proteomes" id="UP000250321"/>
    </source>
</evidence>
<reference evidence="2 3" key="1">
    <citation type="submission" date="2018-02" db="EMBL/GenBank/DDBJ databases">
        <title>Draft genome of wild Prunus yedoensis var. nudiflora.</title>
        <authorList>
            <person name="Baek S."/>
            <person name="Kim J.-H."/>
            <person name="Choi K."/>
            <person name="Kim G.-B."/>
            <person name="Cho A."/>
            <person name="Jang H."/>
            <person name="Shin C.-H."/>
            <person name="Yu H.-J."/>
            <person name="Mun J.-H."/>
        </authorList>
    </citation>
    <scope>NUCLEOTIDE SEQUENCE [LARGE SCALE GENOMIC DNA]</scope>
    <source>
        <strain evidence="3">cv. Jeju island</strain>
        <tissue evidence="2">Leaf</tissue>
    </source>
</reference>
<feature type="compositionally biased region" description="Polar residues" evidence="1">
    <location>
        <begin position="195"/>
        <end position="205"/>
    </location>
</feature>
<evidence type="ECO:0000256" key="1">
    <source>
        <dbReference type="SAM" id="MobiDB-lite"/>
    </source>
</evidence>